<evidence type="ECO:0000313" key="4">
    <source>
        <dbReference type="Proteomes" id="UP000007842"/>
    </source>
</evidence>
<accession>F8JWX5</accession>
<dbReference type="EMBL" id="CP003219">
    <property type="protein sequence ID" value="AEW93162.1"/>
    <property type="molecule type" value="Genomic_DNA"/>
</dbReference>
<protein>
    <submittedName>
        <fullName evidence="3">Uncharacterized protein</fullName>
    </submittedName>
</protein>
<dbReference type="eggNOG" id="ENOG5031T0M">
    <property type="taxonomic scope" value="Bacteria"/>
</dbReference>
<dbReference type="KEGG" id="scy:SCATT_07910"/>
<reference evidence="4" key="1">
    <citation type="submission" date="2011-12" db="EMBL/GenBank/DDBJ databases">
        <title>Complete genome sequence of Streptomyces cattleya strain DSM 46488.</title>
        <authorList>
            <person name="Ou H.-Y."/>
            <person name="Li P."/>
            <person name="Zhao C."/>
            <person name="O'Hagan D."/>
            <person name="Deng Z."/>
        </authorList>
    </citation>
    <scope>NUCLEOTIDE SEQUENCE [LARGE SCALE GENOMIC DNA]</scope>
    <source>
        <strain evidence="4">ATCC 35852 / DSM 46488 / JCM 4925 / NBRC 14057 / NRRL 8057</strain>
    </source>
</reference>
<dbReference type="OrthoDB" id="3259637at2"/>
<dbReference type="Proteomes" id="UP000007842">
    <property type="component" value="Chromosome"/>
</dbReference>
<dbReference type="RefSeq" id="WP_014141558.1">
    <property type="nucleotide sequence ID" value="NC_016111.1"/>
</dbReference>
<proteinExistence type="predicted"/>
<dbReference type="KEGG" id="sct:SCAT_0788"/>
<evidence type="ECO:0000256" key="2">
    <source>
        <dbReference type="SAM" id="Phobius"/>
    </source>
</evidence>
<accession>G8WYX6</accession>
<keyword evidence="2" id="KW-1133">Transmembrane helix</keyword>
<keyword evidence="2" id="KW-0812">Transmembrane</keyword>
<keyword evidence="2" id="KW-0472">Membrane</keyword>
<dbReference type="PATRIC" id="fig|1003195.11.peg.2386"/>
<sequence>MESTGLFVAAAVPGAALALFVLDRFLLRLERRGWIYYRRTKGATGIGTDIFQEFSPAAQAMKRSLEQETFRKDVRPGTDPPFGIDLESGTARLTLPGAISGEPAPRPGRTVRPRDHEA</sequence>
<gene>
    <name evidence="3" type="ordered locus">SCATT_07910</name>
</gene>
<evidence type="ECO:0000313" key="3">
    <source>
        <dbReference type="EMBL" id="AEW93162.1"/>
    </source>
</evidence>
<evidence type="ECO:0000256" key="1">
    <source>
        <dbReference type="SAM" id="MobiDB-lite"/>
    </source>
</evidence>
<feature type="transmembrane region" description="Helical" evidence="2">
    <location>
        <begin position="6"/>
        <end position="27"/>
    </location>
</feature>
<feature type="region of interest" description="Disordered" evidence="1">
    <location>
        <begin position="68"/>
        <end position="118"/>
    </location>
</feature>
<name>F8JWX5_STREN</name>
<organism evidence="3 4">
    <name type="scientific">Streptantibioticus cattleyicolor (strain ATCC 35852 / DSM 46488 / JCM 4925 / NBRC 14057 / NRRL 8057)</name>
    <name type="common">Streptomyces cattleya</name>
    <dbReference type="NCBI Taxonomy" id="1003195"/>
    <lineage>
        <taxon>Bacteria</taxon>
        <taxon>Bacillati</taxon>
        <taxon>Actinomycetota</taxon>
        <taxon>Actinomycetes</taxon>
        <taxon>Kitasatosporales</taxon>
        <taxon>Streptomycetaceae</taxon>
        <taxon>Streptantibioticus</taxon>
    </lineage>
</organism>
<keyword evidence="4" id="KW-1185">Reference proteome</keyword>
<dbReference type="HOGENOM" id="CLU_2304481_0_0_11"/>
<dbReference type="AlphaFoldDB" id="F8JWX5"/>